<keyword evidence="2" id="KW-1185">Reference proteome</keyword>
<proteinExistence type="predicted"/>
<gene>
    <name evidence="1" type="ORF">DBV15_08090</name>
</gene>
<evidence type="ECO:0000313" key="2">
    <source>
        <dbReference type="Proteomes" id="UP000310200"/>
    </source>
</evidence>
<dbReference type="Proteomes" id="UP000310200">
    <property type="component" value="Unassembled WGS sequence"/>
</dbReference>
<accession>A0A4S2KLP7</accession>
<protein>
    <submittedName>
        <fullName evidence="1">Uncharacterized protein</fullName>
    </submittedName>
</protein>
<evidence type="ECO:0000313" key="1">
    <source>
        <dbReference type="EMBL" id="TGZ50601.1"/>
    </source>
</evidence>
<reference evidence="1 2" key="1">
    <citation type="journal article" date="2019" name="Philos. Trans. R. Soc. Lond., B, Biol. Sci.">
        <title>Ant behaviour and brain gene expression of defending hosts depend on the ecological success of the intruding social parasite.</title>
        <authorList>
            <person name="Kaur R."/>
            <person name="Stoldt M."/>
            <person name="Jongepier E."/>
            <person name="Feldmeyer B."/>
            <person name="Menzel F."/>
            <person name="Bornberg-Bauer E."/>
            <person name="Foitzik S."/>
        </authorList>
    </citation>
    <scope>NUCLEOTIDE SEQUENCE [LARGE SCALE GENOMIC DNA]</scope>
    <source>
        <tissue evidence="1">Whole body</tissue>
    </source>
</reference>
<dbReference type="AlphaFoldDB" id="A0A4S2KLP7"/>
<dbReference type="EMBL" id="QBLH01001924">
    <property type="protein sequence ID" value="TGZ50601.1"/>
    <property type="molecule type" value="Genomic_DNA"/>
</dbReference>
<organism evidence="1 2">
    <name type="scientific">Temnothorax longispinosus</name>
    <dbReference type="NCBI Taxonomy" id="300112"/>
    <lineage>
        <taxon>Eukaryota</taxon>
        <taxon>Metazoa</taxon>
        <taxon>Ecdysozoa</taxon>
        <taxon>Arthropoda</taxon>
        <taxon>Hexapoda</taxon>
        <taxon>Insecta</taxon>
        <taxon>Pterygota</taxon>
        <taxon>Neoptera</taxon>
        <taxon>Endopterygota</taxon>
        <taxon>Hymenoptera</taxon>
        <taxon>Apocrita</taxon>
        <taxon>Aculeata</taxon>
        <taxon>Formicoidea</taxon>
        <taxon>Formicidae</taxon>
        <taxon>Myrmicinae</taxon>
        <taxon>Temnothorax</taxon>
    </lineage>
</organism>
<sequence length="102" mass="11114">MDRCKQKRNFMDEMHDIICEIGSLKPEPEVCNMSCPPLGCPRGPCPGICCSKGICDPCCVSKMPHGPSSLRPPRCYIPRCLKDYACSAVRLSSCGSSSTDIN</sequence>
<comment type="caution">
    <text evidence="1">The sequence shown here is derived from an EMBL/GenBank/DDBJ whole genome shotgun (WGS) entry which is preliminary data.</text>
</comment>
<name>A0A4S2KLP7_9HYME</name>